<evidence type="ECO:0000259" key="2">
    <source>
        <dbReference type="PROSITE" id="PS51384"/>
    </source>
</evidence>
<dbReference type="InterPro" id="IPR007037">
    <property type="entry name" value="SIP_rossman_dom"/>
</dbReference>
<dbReference type="Pfam" id="PF08021">
    <property type="entry name" value="FAD_binding_9"/>
    <property type="match status" value="1"/>
</dbReference>
<reference evidence="3 4" key="1">
    <citation type="submission" date="2023-05" db="EMBL/GenBank/DDBJ databases">
        <title>Actinoplanes sp. NEAU-A12 genome sequencing.</title>
        <authorList>
            <person name="Wang Z.-S."/>
        </authorList>
    </citation>
    <scope>NUCLEOTIDE SEQUENCE [LARGE SCALE GENOMIC DNA]</scope>
    <source>
        <strain evidence="3 4">NEAU-A12</strain>
    </source>
</reference>
<dbReference type="RefSeq" id="WP_282762223.1">
    <property type="nucleotide sequence ID" value="NZ_JASCTH010000014.1"/>
</dbReference>
<dbReference type="EMBL" id="JASCTH010000014">
    <property type="protein sequence ID" value="MDI6101351.1"/>
    <property type="molecule type" value="Genomic_DNA"/>
</dbReference>
<protein>
    <submittedName>
        <fullName evidence="3">Siderophore-interacting protein</fullName>
    </submittedName>
</protein>
<name>A0ABT6WNJ8_9ACTN</name>
<evidence type="ECO:0000313" key="4">
    <source>
        <dbReference type="Proteomes" id="UP001241758"/>
    </source>
</evidence>
<comment type="caution">
    <text evidence="3">The sequence shown here is derived from an EMBL/GenBank/DDBJ whole genome shotgun (WGS) entry which is preliminary data.</text>
</comment>
<proteinExistence type="predicted"/>
<feature type="region of interest" description="Disordered" evidence="1">
    <location>
        <begin position="258"/>
        <end position="280"/>
    </location>
</feature>
<accession>A0ABT6WNJ8</accession>
<sequence>MANRPARPAHEGVITRVEKLTPHMVRVVVGGAALTRIEAGQFTDHYIKVLFPQAGVDYPEPFDMGVIRETMPRETWPCVRTYTVRKWLPEIGEMWVDFVVHGDEGIAGPWAANAKPGDPFRFQGPGGGYAPDAGADWHLLAGDESAIPAIGAALERMPDGARVVALIEVAGPGDEQKFDIPGDLGVTWLHRGARPVGELLVDAVRGLDFPAGRVQAFVHGEATFVRDLRGHLRLDRGLSMDQLSISGYWRRGLNEDGWQSSKREWNERIEREQESATAAA</sequence>
<organism evidence="3 4">
    <name type="scientific">Actinoplanes sandaracinus</name>
    <dbReference type="NCBI Taxonomy" id="3045177"/>
    <lineage>
        <taxon>Bacteria</taxon>
        <taxon>Bacillati</taxon>
        <taxon>Actinomycetota</taxon>
        <taxon>Actinomycetes</taxon>
        <taxon>Micromonosporales</taxon>
        <taxon>Micromonosporaceae</taxon>
        <taxon>Actinoplanes</taxon>
    </lineage>
</organism>
<dbReference type="PROSITE" id="PS51384">
    <property type="entry name" value="FAD_FR"/>
    <property type="match status" value="1"/>
</dbReference>
<evidence type="ECO:0000313" key="3">
    <source>
        <dbReference type="EMBL" id="MDI6101351.1"/>
    </source>
</evidence>
<dbReference type="PANTHER" id="PTHR30157:SF0">
    <property type="entry name" value="NADPH-DEPENDENT FERRIC-CHELATE REDUCTASE"/>
    <property type="match status" value="1"/>
</dbReference>
<gene>
    <name evidence="3" type="ORF">QLQ12_22300</name>
</gene>
<dbReference type="SUPFAM" id="SSF63380">
    <property type="entry name" value="Riboflavin synthase domain-like"/>
    <property type="match status" value="1"/>
</dbReference>
<keyword evidence="4" id="KW-1185">Reference proteome</keyword>
<dbReference type="InterPro" id="IPR017927">
    <property type="entry name" value="FAD-bd_FR_type"/>
</dbReference>
<dbReference type="CDD" id="cd06193">
    <property type="entry name" value="siderophore_interacting"/>
    <property type="match status" value="1"/>
</dbReference>
<feature type="compositionally biased region" description="Basic and acidic residues" evidence="1">
    <location>
        <begin position="261"/>
        <end position="274"/>
    </location>
</feature>
<dbReference type="InterPro" id="IPR013113">
    <property type="entry name" value="SIP_FAD-bd"/>
</dbReference>
<dbReference type="Proteomes" id="UP001241758">
    <property type="component" value="Unassembled WGS sequence"/>
</dbReference>
<dbReference type="InterPro" id="IPR017938">
    <property type="entry name" value="Riboflavin_synthase-like_b-brl"/>
</dbReference>
<dbReference type="InterPro" id="IPR039374">
    <property type="entry name" value="SIP_fam"/>
</dbReference>
<dbReference type="PANTHER" id="PTHR30157">
    <property type="entry name" value="FERRIC REDUCTASE, NADPH-DEPENDENT"/>
    <property type="match status" value="1"/>
</dbReference>
<dbReference type="Pfam" id="PF04954">
    <property type="entry name" value="SIP"/>
    <property type="match status" value="1"/>
</dbReference>
<feature type="domain" description="FAD-binding FR-type" evidence="2">
    <location>
        <begin position="7"/>
        <end position="132"/>
    </location>
</feature>
<evidence type="ECO:0000256" key="1">
    <source>
        <dbReference type="SAM" id="MobiDB-lite"/>
    </source>
</evidence>
<dbReference type="InterPro" id="IPR039261">
    <property type="entry name" value="FNR_nucleotide-bd"/>
</dbReference>
<dbReference type="Gene3D" id="3.40.50.80">
    <property type="entry name" value="Nucleotide-binding domain of ferredoxin-NADP reductase (FNR) module"/>
    <property type="match status" value="1"/>
</dbReference>
<dbReference type="Gene3D" id="2.40.30.10">
    <property type="entry name" value="Translation factors"/>
    <property type="match status" value="1"/>
</dbReference>